<accession>A0A0A9FWJ6</accession>
<sequence length="45" mass="5307">MLFMIPCMALLSFMFFLAAFTSKVFNNFQYDLESGTFPLRTICLW</sequence>
<evidence type="ECO:0000313" key="1">
    <source>
        <dbReference type="EMBL" id="JAE14671.1"/>
    </source>
</evidence>
<name>A0A0A9FWJ6_ARUDO</name>
<dbReference type="AlphaFoldDB" id="A0A0A9FWJ6"/>
<dbReference type="EMBL" id="GBRH01183225">
    <property type="protein sequence ID" value="JAE14671.1"/>
    <property type="molecule type" value="Transcribed_RNA"/>
</dbReference>
<reference evidence="1" key="2">
    <citation type="journal article" date="2015" name="Data Brief">
        <title>Shoot transcriptome of the giant reed, Arundo donax.</title>
        <authorList>
            <person name="Barrero R.A."/>
            <person name="Guerrero F.D."/>
            <person name="Moolhuijzen P."/>
            <person name="Goolsby J.A."/>
            <person name="Tidwell J."/>
            <person name="Bellgard S.E."/>
            <person name="Bellgard M.I."/>
        </authorList>
    </citation>
    <scope>NUCLEOTIDE SEQUENCE</scope>
    <source>
        <tissue evidence="1">Shoot tissue taken approximately 20 cm above the soil surface</tissue>
    </source>
</reference>
<protein>
    <submittedName>
        <fullName evidence="1">Uncharacterized protein</fullName>
    </submittedName>
</protein>
<proteinExistence type="predicted"/>
<reference evidence="1" key="1">
    <citation type="submission" date="2014-09" db="EMBL/GenBank/DDBJ databases">
        <authorList>
            <person name="Magalhaes I.L.F."/>
            <person name="Oliveira U."/>
            <person name="Santos F.R."/>
            <person name="Vidigal T.H.D.A."/>
            <person name="Brescovit A.D."/>
            <person name="Santos A.J."/>
        </authorList>
    </citation>
    <scope>NUCLEOTIDE SEQUENCE</scope>
    <source>
        <tissue evidence="1">Shoot tissue taken approximately 20 cm above the soil surface</tissue>
    </source>
</reference>
<organism evidence="1">
    <name type="scientific">Arundo donax</name>
    <name type="common">Giant reed</name>
    <name type="synonym">Donax arundinaceus</name>
    <dbReference type="NCBI Taxonomy" id="35708"/>
    <lineage>
        <taxon>Eukaryota</taxon>
        <taxon>Viridiplantae</taxon>
        <taxon>Streptophyta</taxon>
        <taxon>Embryophyta</taxon>
        <taxon>Tracheophyta</taxon>
        <taxon>Spermatophyta</taxon>
        <taxon>Magnoliopsida</taxon>
        <taxon>Liliopsida</taxon>
        <taxon>Poales</taxon>
        <taxon>Poaceae</taxon>
        <taxon>PACMAD clade</taxon>
        <taxon>Arundinoideae</taxon>
        <taxon>Arundineae</taxon>
        <taxon>Arundo</taxon>
    </lineage>
</organism>